<evidence type="ECO:0000313" key="2">
    <source>
        <dbReference type="Proteomes" id="UP000327013"/>
    </source>
</evidence>
<organism evidence="1 2">
    <name type="scientific">Carpinus fangiana</name>
    <dbReference type="NCBI Taxonomy" id="176857"/>
    <lineage>
        <taxon>Eukaryota</taxon>
        <taxon>Viridiplantae</taxon>
        <taxon>Streptophyta</taxon>
        <taxon>Embryophyta</taxon>
        <taxon>Tracheophyta</taxon>
        <taxon>Spermatophyta</taxon>
        <taxon>Magnoliopsida</taxon>
        <taxon>eudicotyledons</taxon>
        <taxon>Gunneridae</taxon>
        <taxon>Pentapetalae</taxon>
        <taxon>rosids</taxon>
        <taxon>fabids</taxon>
        <taxon>Fagales</taxon>
        <taxon>Betulaceae</taxon>
        <taxon>Carpinus</taxon>
    </lineage>
</organism>
<dbReference type="EMBL" id="VIBQ01000017">
    <property type="protein sequence ID" value="KAB8360554.1"/>
    <property type="molecule type" value="Genomic_DNA"/>
</dbReference>
<proteinExistence type="predicted"/>
<name>A0A5N6L054_9ROSI</name>
<reference evidence="1 2" key="1">
    <citation type="submission" date="2019-06" db="EMBL/GenBank/DDBJ databases">
        <title>A chromosomal-level reference genome of Carpinus fangiana (Coryloideae, Betulaceae).</title>
        <authorList>
            <person name="Yang X."/>
            <person name="Wang Z."/>
            <person name="Zhang L."/>
            <person name="Hao G."/>
            <person name="Liu J."/>
            <person name="Yang Y."/>
        </authorList>
    </citation>
    <scope>NUCLEOTIDE SEQUENCE [LARGE SCALE GENOMIC DNA]</scope>
    <source>
        <strain evidence="1">Cfa_2016G</strain>
        <tissue evidence="1">Leaf</tissue>
    </source>
</reference>
<comment type="caution">
    <text evidence="1">The sequence shown here is derived from an EMBL/GenBank/DDBJ whole genome shotgun (WGS) entry which is preliminary data.</text>
</comment>
<accession>A0A5N6L054</accession>
<dbReference type="Proteomes" id="UP000327013">
    <property type="component" value="Unassembled WGS sequence"/>
</dbReference>
<dbReference type="AlphaFoldDB" id="A0A5N6L054"/>
<gene>
    <name evidence="1" type="ORF">FH972_024294</name>
</gene>
<evidence type="ECO:0000313" key="1">
    <source>
        <dbReference type="EMBL" id="KAB8360554.1"/>
    </source>
</evidence>
<sequence>MACLWWQTQGFQPDLCQVGHRAGEQAAMIAGNMPLISVRQLTELSRQAIATSLESRQTRSNGQNPVVCATAFVAEGSFWDRILRSAHVRQRVASSGALGDCASHFGLTSIKTSLALLRGLMSVTSMPNFSPTARGTPRRFSCRAASVMSASLREDRRPSGSSTSRWFTSCNSEKRGAMRRDCCS</sequence>
<keyword evidence="2" id="KW-1185">Reference proteome</keyword>
<protein>
    <submittedName>
        <fullName evidence="1">Uncharacterized protein</fullName>
    </submittedName>
</protein>